<accession>A0A6J4E3S8</accession>
<organism evidence="1 3">
    <name type="scientific">Pseudomonas tohonis</name>
    <dbReference type="NCBI Taxonomy" id="2725477"/>
    <lineage>
        <taxon>Bacteria</taxon>
        <taxon>Pseudomonadati</taxon>
        <taxon>Pseudomonadota</taxon>
        <taxon>Gammaproteobacteria</taxon>
        <taxon>Pseudomonadales</taxon>
        <taxon>Pseudomonadaceae</taxon>
        <taxon>Pseudomonas</taxon>
    </lineage>
</organism>
<evidence type="ECO:0000313" key="2">
    <source>
        <dbReference type="EMBL" id="GJN52058.1"/>
    </source>
</evidence>
<dbReference type="EMBL" id="BQKM01000003">
    <property type="protein sequence ID" value="GJN52058.1"/>
    <property type="molecule type" value="Genomic_DNA"/>
</dbReference>
<evidence type="ECO:0000313" key="3">
    <source>
        <dbReference type="Proteomes" id="UP000509383"/>
    </source>
</evidence>
<dbReference type="KEGG" id="ptw:TUM18999_27740"/>
<dbReference type="Gene3D" id="3.30.160.370">
    <property type="entry name" value="Domain of unknown function DUF5064"/>
    <property type="match status" value="1"/>
</dbReference>
<sequence>MTDAPPAAGNPPLKEKNPMATFEPGRLHIERHALNEHDVSYDLCIEYQVSQDPKEGKGMLFTLHGSIMGKDLKETFFLPKDLAYNFASNVTKIAEKYGIPKALSSIGSMHKHYDAMFADVREQLNVQYGEPVKPEHLE</sequence>
<dbReference type="Proteomes" id="UP001054892">
    <property type="component" value="Unassembled WGS sequence"/>
</dbReference>
<dbReference type="AlphaFoldDB" id="A0A6J4E3S8"/>
<proteinExistence type="predicted"/>
<dbReference type="EMBL" id="AP023189">
    <property type="protein sequence ID" value="BCG24583.1"/>
    <property type="molecule type" value="Genomic_DNA"/>
</dbReference>
<evidence type="ECO:0000313" key="1">
    <source>
        <dbReference type="EMBL" id="BCG24583.1"/>
    </source>
</evidence>
<protein>
    <submittedName>
        <fullName evidence="1">DUF5064 domain-containing protein</fullName>
    </submittedName>
</protein>
<evidence type="ECO:0000313" key="4">
    <source>
        <dbReference type="Proteomes" id="UP001054892"/>
    </source>
</evidence>
<gene>
    <name evidence="1" type="ORF">TUM18999_27740</name>
    <name evidence="2" type="ORF">TUM20286_18100</name>
</gene>
<keyword evidence="4" id="KW-1185">Reference proteome</keyword>
<dbReference type="Proteomes" id="UP000509383">
    <property type="component" value="Chromosome"/>
</dbReference>
<reference evidence="1 3" key="1">
    <citation type="submission" date="2020-05" db="EMBL/GenBank/DDBJ databases">
        <title>Characterization of novel class B3 metallo-beta-lactamase from novel Pseudomonas species.</title>
        <authorList>
            <person name="Yamada K."/>
            <person name="Aoki K."/>
            <person name="Ishii Y."/>
        </authorList>
    </citation>
    <scope>NUCLEOTIDE SEQUENCE [LARGE SCALE GENOMIC DNA]</scope>
    <source>
        <strain evidence="1 3">TUM18999</strain>
        <strain evidence="2 4">TUM20286</strain>
    </source>
</reference>
<dbReference type="Pfam" id="PF16703">
    <property type="entry name" value="DUF5064"/>
    <property type="match status" value="1"/>
</dbReference>
<dbReference type="InterPro" id="IPR032024">
    <property type="entry name" value="DUF5064"/>
</dbReference>
<name>A0A6J4E3S8_9PSED</name>